<keyword evidence="4" id="KW-0349">Heme</keyword>
<evidence type="ECO:0000256" key="10">
    <source>
        <dbReference type="ARBA" id="ARBA00023136"/>
    </source>
</evidence>
<dbReference type="FunFam" id="1.20.120.1770:FF:000001">
    <property type="entry name" value="Cytochrome b reductase 1"/>
    <property type="match status" value="1"/>
</dbReference>
<evidence type="ECO:0000256" key="9">
    <source>
        <dbReference type="ARBA" id="ARBA00023004"/>
    </source>
</evidence>
<protein>
    <recommendedName>
        <fullName evidence="12">Cytochrome b561 domain-containing protein</fullName>
    </recommendedName>
</protein>
<proteinExistence type="predicted"/>
<evidence type="ECO:0000256" key="7">
    <source>
        <dbReference type="ARBA" id="ARBA00022982"/>
    </source>
</evidence>
<evidence type="ECO:0000256" key="8">
    <source>
        <dbReference type="ARBA" id="ARBA00022989"/>
    </source>
</evidence>
<keyword evidence="8 11" id="KW-1133">Transmembrane helix</keyword>
<evidence type="ECO:0000259" key="12">
    <source>
        <dbReference type="PROSITE" id="PS50939"/>
    </source>
</evidence>
<keyword evidence="7" id="KW-0249">Electron transport</keyword>
<feature type="transmembrane region" description="Helical" evidence="11">
    <location>
        <begin position="95"/>
        <end position="114"/>
    </location>
</feature>
<feature type="transmembrane region" description="Helical" evidence="11">
    <location>
        <begin position="178"/>
        <end position="201"/>
    </location>
</feature>
<dbReference type="Gene3D" id="1.20.120.1770">
    <property type="match status" value="1"/>
</dbReference>
<comment type="cofactor">
    <cofactor evidence="1">
        <name>heme b</name>
        <dbReference type="ChEBI" id="CHEBI:60344"/>
    </cofactor>
</comment>
<dbReference type="PANTHER" id="PTHR10106">
    <property type="entry name" value="CYTOCHROME B561-RELATED"/>
    <property type="match status" value="1"/>
</dbReference>
<feature type="transmembrane region" description="Helical" evidence="11">
    <location>
        <begin position="139"/>
        <end position="166"/>
    </location>
</feature>
<gene>
    <name evidence="13" type="ORF">niasHS_006648</name>
</gene>
<evidence type="ECO:0000256" key="5">
    <source>
        <dbReference type="ARBA" id="ARBA00022692"/>
    </source>
</evidence>
<comment type="caution">
    <text evidence="13">The sequence shown here is derived from an EMBL/GenBank/DDBJ whole genome shotgun (WGS) entry which is preliminary data.</text>
</comment>
<dbReference type="EMBL" id="JBICCN010000143">
    <property type="protein sequence ID" value="KAL3090196.1"/>
    <property type="molecule type" value="Genomic_DNA"/>
</dbReference>
<dbReference type="PROSITE" id="PS50939">
    <property type="entry name" value="CYTOCHROME_B561"/>
    <property type="match status" value="1"/>
</dbReference>
<sequence length="261" mass="29802">MSLLLEYPNLLNEQQSAKLFNGAFVLSQFFGICAVLFVAVWMGGEGGFAWRSDPDRQFRYHPTFMAMGILFLQGEAILVYRVFRNERKRFTKLLHMSIHSVVLLLAVVSLKAVWDSHDFHRSPNGELQPQPNLYSLHSWFGISAVSFYFIQFIIGFLTFLFPGASLSLRKFVLPFHQLFGLVIFICCTGAAFLGISEYAAWHHQCWTVDHNLCAQHLVSNLFGLSLVGYCFSVLLLVVNPRWKRKPLPEEECLNTLVGDDE</sequence>
<evidence type="ECO:0000256" key="11">
    <source>
        <dbReference type="SAM" id="Phobius"/>
    </source>
</evidence>
<keyword evidence="3" id="KW-0813">Transport</keyword>
<dbReference type="AlphaFoldDB" id="A0ABD2JHV7"/>
<dbReference type="SMART" id="SM00665">
    <property type="entry name" value="B561"/>
    <property type="match status" value="1"/>
</dbReference>
<evidence type="ECO:0000313" key="14">
    <source>
        <dbReference type="Proteomes" id="UP001620645"/>
    </source>
</evidence>
<dbReference type="GO" id="GO:0016020">
    <property type="term" value="C:membrane"/>
    <property type="evidence" value="ECO:0007669"/>
    <property type="project" value="UniProtKB-SubCell"/>
</dbReference>
<name>A0ABD2JHV7_HETSC</name>
<evidence type="ECO:0000256" key="4">
    <source>
        <dbReference type="ARBA" id="ARBA00022617"/>
    </source>
</evidence>
<evidence type="ECO:0000256" key="6">
    <source>
        <dbReference type="ARBA" id="ARBA00022723"/>
    </source>
</evidence>
<dbReference type="PANTHER" id="PTHR10106:SF0">
    <property type="entry name" value="LD36721P"/>
    <property type="match status" value="1"/>
</dbReference>
<comment type="subcellular location">
    <subcellularLocation>
        <location evidence="2">Membrane</location>
        <topology evidence="2">Multi-pass membrane protein</topology>
    </subcellularLocation>
</comment>
<keyword evidence="6" id="KW-0479">Metal-binding</keyword>
<feature type="transmembrane region" description="Helical" evidence="11">
    <location>
        <begin position="64"/>
        <end position="83"/>
    </location>
</feature>
<accession>A0ABD2JHV7</accession>
<dbReference type="GO" id="GO:0046872">
    <property type="term" value="F:metal ion binding"/>
    <property type="evidence" value="ECO:0007669"/>
    <property type="project" value="UniProtKB-KW"/>
</dbReference>
<feature type="domain" description="Cytochrome b561" evidence="12">
    <location>
        <begin position="26"/>
        <end position="238"/>
    </location>
</feature>
<dbReference type="Proteomes" id="UP001620645">
    <property type="component" value="Unassembled WGS sequence"/>
</dbReference>
<evidence type="ECO:0000256" key="2">
    <source>
        <dbReference type="ARBA" id="ARBA00004141"/>
    </source>
</evidence>
<evidence type="ECO:0000313" key="13">
    <source>
        <dbReference type="EMBL" id="KAL3090196.1"/>
    </source>
</evidence>
<keyword evidence="5 11" id="KW-0812">Transmembrane</keyword>
<keyword evidence="9" id="KW-0408">Iron</keyword>
<keyword evidence="10 11" id="KW-0472">Membrane</keyword>
<dbReference type="Pfam" id="PF03188">
    <property type="entry name" value="Cytochrom_B561"/>
    <property type="match status" value="1"/>
</dbReference>
<reference evidence="13 14" key="1">
    <citation type="submission" date="2024-10" db="EMBL/GenBank/DDBJ databases">
        <authorList>
            <person name="Kim D."/>
        </authorList>
    </citation>
    <scope>NUCLEOTIDE SEQUENCE [LARGE SCALE GENOMIC DNA]</scope>
    <source>
        <strain evidence="13">Taebaek</strain>
    </source>
</reference>
<feature type="transmembrane region" description="Helical" evidence="11">
    <location>
        <begin position="20"/>
        <end position="44"/>
    </location>
</feature>
<evidence type="ECO:0000256" key="3">
    <source>
        <dbReference type="ARBA" id="ARBA00022448"/>
    </source>
</evidence>
<feature type="transmembrane region" description="Helical" evidence="11">
    <location>
        <begin position="221"/>
        <end position="238"/>
    </location>
</feature>
<evidence type="ECO:0000256" key="1">
    <source>
        <dbReference type="ARBA" id="ARBA00001970"/>
    </source>
</evidence>
<dbReference type="InterPro" id="IPR006593">
    <property type="entry name" value="Cyt_b561/ferric_Rdtase_TM"/>
</dbReference>
<dbReference type="InterPro" id="IPR043205">
    <property type="entry name" value="CYB561/CYBRD1-like"/>
</dbReference>
<organism evidence="13 14">
    <name type="scientific">Heterodera schachtii</name>
    <name type="common">Sugarbeet cyst nematode worm</name>
    <name type="synonym">Tylenchus schachtii</name>
    <dbReference type="NCBI Taxonomy" id="97005"/>
    <lineage>
        <taxon>Eukaryota</taxon>
        <taxon>Metazoa</taxon>
        <taxon>Ecdysozoa</taxon>
        <taxon>Nematoda</taxon>
        <taxon>Chromadorea</taxon>
        <taxon>Rhabditida</taxon>
        <taxon>Tylenchina</taxon>
        <taxon>Tylenchomorpha</taxon>
        <taxon>Tylenchoidea</taxon>
        <taxon>Heteroderidae</taxon>
        <taxon>Heteroderinae</taxon>
        <taxon>Heterodera</taxon>
    </lineage>
</organism>
<keyword evidence="14" id="KW-1185">Reference proteome</keyword>